<dbReference type="PROSITE" id="PS50109">
    <property type="entry name" value="HIS_KIN"/>
    <property type="match status" value="1"/>
</dbReference>
<dbReference type="PRINTS" id="PR00344">
    <property type="entry name" value="BCTRLSENSOR"/>
</dbReference>
<dbReference type="InterPro" id="IPR003594">
    <property type="entry name" value="HATPase_dom"/>
</dbReference>
<dbReference type="Gene3D" id="3.40.50.2300">
    <property type="match status" value="1"/>
</dbReference>
<dbReference type="InterPro" id="IPR011006">
    <property type="entry name" value="CheY-like_superfamily"/>
</dbReference>
<evidence type="ECO:0000256" key="8">
    <source>
        <dbReference type="SAM" id="Coils"/>
    </source>
</evidence>
<dbReference type="Pfam" id="PF00512">
    <property type="entry name" value="HisKA"/>
    <property type="match status" value="1"/>
</dbReference>
<dbReference type="PANTHER" id="PTHR43047">
    <property type="entry name" value="TWO-COMPONENT HISTIDINE PROTEIN KINASE"/>
    <property type="match status" value="1"/>
</dbReference>
<dbReference type="PROSITE" id="PS50110">
    <property type="entry name" value="RESPONSE_REGULATORY"/>
    <property type="match status" value="1"/>
</dbReference>
<keyword evidence="9" id="KW-0812">Transmembrane</keyword>
<evidence type="ECO:0000256" key="2">
    <source>
        <dbReference type="ARBA" id="ARBA00012438"/>
    </source>
</evidence>
<feature type="coiled-coil region" evidence="8">
    <location>
        <begin position="70"/>
        <end position="97"/>
    </location>
</feature>
<dbReference type="Gene3D" id="3.30.565.10">
    <property type="entry name" value="Histidine kinase-like ATPase, C-terminal domain"/>
    <property type="match status" value="1"/>
</dbReference>
<dbReference type="SMART" id="SM00448">
    <property type="entry name" value="REC"/>
    <property type="match status" value="1"/>
</dbReference>
<dbReference type="InterPro" id="IPR004358">
    <property type="entry name" value="Sig_transdc_His_kin-like_C"/>
</dbReference>
<evidence type="ECO:0000259" key="11">
    <source>
        <dbReference type="PROSITE" id="PS50110"/>
    </source>
</evidence>
<evidence type="ECO:0000256" key="9">
    <source>
        <dbReference type="SAM" id="Phobius"/>
    </source>
</evidence>
<dbReference type="InterPro" id="IPR005467">
    <property type="entry name" value="His_kinase_dom"/>
</dbReference>
<dbReference type="SUPFAM" id="SSF55874">
    <property type="entry name" value="ATPase domain of HSP90 chaperone/DNA topoisomerase II/histidine kinase"/>
    <property type="match status" value="1"/>
</dbReference>
<evidence type="ECO:0000313" key="12">
    <source>
        <dbReference type="EMBL" id="GLT19189.1"/>
    </source>
</evidence>
<accession>A0ABQ6F2H4</accession>
<feature type="domain" description="Histidine kinase" evidence="10">
    <location>
        <begin position="229"/>
        <end position="448"/>
    </location>
</feature>
<keyword evidence="4" id="KW-0808">Transferase</keyword>
<dbReference type="CDD" id="cd16922">
    <property type="entry name" value="HATPase_EvgS-ArcB-TorS-like"/>
    <property type="match status" value="1"/>
</dbReference>
<dbReference type="SMART" id="SM00388">
    <property type="entry name" value="HisKA"/>
    <property type="match status" value="1"/>
</dbReference>
<dbReference type="InterPro" id="IPR001789">
    <property type="entry name" value="Sig_transdc_resp-reg_receiver"/>
</dbReference>
<evidence type="ECO:0000313" key="13">
    <source>
        <dbReference type="Proteomes" id="UP001157138"/>
    </source>
</evidence>
<evidence type="ECO:0000256" key="1">
    <source>
        <dbReference type="ARBA" id="ARBA00000085"/>
    </source>
</evidence>
<dbReference type="Gene3D" id="1.10.287.130">
    <property type="match status" value="1"/>
</dbReference>
<keyword evidence="6" id="KW-0378">Hydrolase</keyword>
<dbReference type="InterPro" id="IPR036890">
    <property type="entry name" value="HATPase_C_sf"/>
</dbReference>
<feature type="transmembrane region" description="Helical" evidence="9">
    <location>
        <begin position="12"/>
        <end position="30"/>
    </location>
</feature>
<protein>
    <recommendedName>
        <fullName evidence="2">histidine kinase</fullName>
        <ecNumber evidence="2">2.7.13.3</ecNumber>
    </recommendedName>
</protein>
<organism evidence="12 13">
    <name type="scientific">Vibrio zhanjiangensis</name>
    <dbReference type="NCBI Taxonomy" id="1046128"/>
    <lineage>
        <taxon>Bacteria</taxon>
        <taxon>Pseudomonadati</taxon>
        <taxon>Pseudomonadota</taxon>
        <taxon>Gammaproteobacteria</taxon>
        <taxon>Vibrionales</taxon>
        <taxon>Vibrionaceae</taxon>
        <taxon>Vibrio</taxon>
    </lineage>
</organism>
<keyword evidence="3 7" id="KW-0597">Phosphoprotein</keyword>
<keyword evidence="8" id="KW-0175">Coiled coil</keyword>
<feature type="modified residue" description="4-aspartylphosphate" evidence="7">
    <location>
        <position position="517"/>
    </location>
</feature>
<dbReference type="EMBL" id="BSPW01000067">
    <property type="protein sequence ID" value="GLT19189.1"/>
    <property type="molecule type" value="Genomic_DNA"/>
</dbReference>
<keyword evidence="9" id="KW-1133">Transmembrane helix</keyword>
<dbReference type="Pfam" id="PF02518">
    <property type="entry name" value="HATPase_c"/>
    <property type="match status" value="1"/>
</dbReference>
<feature type="domain" description="Response regulatory" evidence="11">
    <location>
        <begin position="468"/>
        <end position="583"/>
    </location>
</feature>
<evidence type="ECO:0000256" key="4">
    <source>
        <dbReference type="ARBA" id="ARBA00022679"/>
    </source>
</evidence>
<dbReference type="InterPro" id="IPR003661">
    <property type="entry name" value="HisK_dim/P_dom"/>
</dbReference>
<dbReference type="RefSeq" id="WP_284193052.1">
    <property type="nucleotide sequence ID" value="NZ_BSPW01000067.1"/>
</dbReference>
<feature type="transmembrane region" description="Helical" evidence="9">
    <location>
        <begin position="177"/>
        <end position="199"/>
    </location>
</feature>
<dbReference type="InterPro" id="IPR036097">
    <property type="entry name" value="HisK_dim/P_sf"/>
</dbReference>
<dbReference type="CDD" id="cd00082">
    <property type="entry name" value="HisKA"/>
    <property type="match status" value="1"/>
</dbReference>
<evidence type="ECO:0000256" key="6">
    <source>
        <dbReference type="ARBA" id="ARBA00022801"/>
    </source>
</evidence>
<gene>
    <name evidence="12" type="ORF">GCM10007938_29710</name>
</gene>
<evidence type="ECO:0000259" key="10">
    <source>
        <dbReference type="PROSITE" id="PS50109"/>
    </source>
</evidence>
<comment type="catalytic activity">
    <reaction evidence="1">
        <text>ATP + protein L-histidine = ADP + protein N-phospho-L-histidine.</text>
        <dbReference type="EC" id="2.7.13.3"/>
    </reaction>
</comment>
<sequence>MRDNLAKRLHLVEYTIAILLAATLTCFFAFKTQNSVLEKIESAFVAHSTSLTHIRSYVQLVKPTDNSNKINQLSNEISELSAELNALEETLQDINGRFPKVMWLGDSLTHIGEEYIQAGSNQLRLLGKMLPLKYQQESFSALYSFEQEVFSDTMDEAIEHLHENLIHNIFLTNDATVYALILSTCLLFSTVLLYLNLYISELKETKLALQQAANQAEEASTAKSMFLATMSHEIRTPMNGVIGITQLLRSENKDPNIQPDLDTLLESGEHLMAVINEILDFSKLDQGNIELLEEVFPAEQLLVPIRNAFCKQASDKNIQLIFDTEGLPDELILRGDKARIRQIIYNLVGNAVKFTSEGKVSVKLNYDQNTEEFTVCVADTGIGIPDTRTEGIFNPFEQADATTMHNYGGTGLGLSIVKELCMAMKGTILVESELGVGSCFTAKISVLQGSSSQLPKEFTSGENLAGISVLIVEDNRINQIVAKRLCEKLGLTTSIACTGVEAIKKVEHSSFDVILMDHQMPEMGGIEATKLIRRKKMFSGVILGCTADVTLETAEAYEDAGADGVITKPLRLEALKKSLIENFAEKRTAKN</sequence>
<feature type="coiled-coil region" evidence="8">
    <location>
        <begin position="195"/>
        <end position="222"/>
    </location>
</feature>
<dbReference type="SUPFAM" id="SSF47384">
    <property type="entry name" value="Homodimeric domain of signal transducing histidine kinase"/>
    <property type="match status" value="1"/>
</dbReference>
<proteinExistence type="predicted"/>
<dbReference type="SUPFAM" id="SSF52172">
    <property type="entry name" value="CheY-like"/>
    <property type="match status" value="1"/>
</dbReference>
<dbReference type="SMART" id="SM00387">
    <property type="entry name" value="HATPase_c"/>
    <property type="match status" value="1"/>
</dbReference>
<evidence type="ECO:0000256" key="5">
    <source>
        <dbReference type="ARBA" id="ARBA00022777"/>
    </source>
</evidence>
<evidence type="ECO:0000256" key="7">
    <source>
        <dbReference type="PROSITE-ProRule" id="PRU00169"/>
    </source>
</evidence>
<comment type="caution">
    <text evidence="12">The sequence shown here is derived from an EMBL/GenBank/DDBJ whole genome shotgun (WGS) entry which is preliminary data.</text>
</comment>
<reference evidence="13" key="1">
    <citation type="journal article" date="2019" name="Int. J. Syst. Evol. Microbiol.">
        <title>The Global Catalogue of Microorganisms (GCM) 10K type strain sequencing project: providing services to taxonomists for standard genome sequencing and annotation.</title>
        <authorList>
            <consortium name="The Broad Institute Genomics Platform"/>
            <consortium name="The Broad Institute Genome Sequencing Center for Infectious Disease"/>
            <person name="Wu L."/>
            <person name="Ma J."/>
        </authorList>
    </citation>
    <scope>NUCLEOTIDE SEQUENCE [LARGE SCALE GENOMIC DNA]</scope>
    <source>
        <strain evidence="13">NBRC 108723</strain>
    </source>
</reference>
<name>A0ABQ6F2H4_9VIBR</name>
<dbReference type="EC" id="2.7.13.3" evidence="2"/>
<dbReference type="PANTHER" id="PTHR43047:SF78">
    <property type="entry name" value="SENSORY_REGULATORY PROTEIN RPFC"/>
    <property type="match status" value="1"/>
</dbReference>
<keyword evidence="9" id="KW-0472">Membrane</keyword>
<keyword evidence="13" id="KW-1185">Reference proteome</keyword>
<keyword evidence="5" id="KW-0418">Kinase</keyword>
<dbReference type="Proteomes" id="UP001157138">
    <property type="component" value="Unassembled WGS sequence"/>
</dbReference>
<dbReference type="CDD" id="cd17546">
    <property type="entry name" value="REC_hyHK_CKI1_RcsC-like"/>
    <property type="match status" value="1"/>
</dbReference>
<dbReference type="Pfam" id="PF00072">
    <property type="entry name" value="Response_reg"/>
    <property type="match status" value="1"/>
</dbReference>
<evidence type="ECO:0000256" key="3">
    <source>
        <dbReference type="ARBA" id="ARBA00022553"/>
    </source>
</evidence>